<comment type="subunit">
    <text evidence="14">F-type ATPases have 2 components, F(1) - the catalytic core - and F(0) - the membrane proton channel. F(1) has five subunits: alpha(3), beta(3), gamma(1), delta(1), epsilon(1). F(0) has four main subunits: a(1), b(2) and c(10-14). The alpha and beta chains form an alternating ring which encloses part of the gamma chain. F(1) is attached to F(0) by a central stalk formed by the gamma and epsilon chains, while a peripheral stalk is formed by the delta and b chains.</text>
</comment>
<evidence type="ECO:0000256" key="10">
    <source>
        <dbReference type="ARBA" id="ARBA00023136"/>
    </source>
</evidence>
<evidence type="ECO:0000256" key="17">
    <source>
        <dbReference type="RuleBase" id="RU003848"/>
    </source>
</evidence>
<keyword evidence="11 16" id="KW-0066">ATP synthesis</keyword>
<dbReference type="AlphaFoldDB" id="A0A7V2WW94"/>
<dbReference type="PANTHER" id="PTHR33445:SF1">
    <property type="entry name" value="ATP SYNTHASE SUBUNIT B"/>
    <property type="match status" value="1"/>
</dbReference>
<comment type="subcellular location">
    <subcellularLocation>
        <location evidence="16">Cell membrane</location>
        <topology evidence="16">Single-pass membrane protein</topology>
    </subcellularLocation>
    <subcellularLocation>
        <location evidence="15">Endomembrane system</location>
        <topology evidence="15">Single-pass membrane protein</topology>
    </subcellularLocation>
</comment>
<evidence type="ECO:0000256" key="3">
    <source>
        <dbReference type="ARBA" id="ARBA00022475"/>
    </source>
</evidence>
<reference evidence="18" key="1">
    <citation type="journal article" date="2020" name="mSystems">
        <title>Genome- and Community-Level Interaction Insights into Carbon Utilization and Element Cycling Functions of Hydrothermarchaeota in Hydrothermal Sediment.</title>
        <authorList>
            <person name="Zhou Z."/>
            <person name="Liu Y."/>
            <person name="Xu W."/>
            <person name="Pan J."/>
            <person name="Luo Z.H."/>
            <person name="Li M."/>
        </authorList>
    </citation>
    <scope>NUCLEOTIDE SEQUENCE [LARGE SCALE GENOMIC DNA]</scope>
    <source>
        <strain evidence="18">HyVt-493</strain>
    </source>
</reference>
<evidence type="ECO:0000256" key="1">
    <source>
        <dbReference type="ARBA" id="ARBA00005513"/>
    </source>
</evidence>
<dbReference type="GO" id="GO:0046933">
    <property type="term" value="F:proton-transporting ATP synthase activity, rotational mechanism"/>
    <property type="evidence" value="ECO:0007669"/>
    <property type="project" value="UniProtKB-UniRule"/>
</dbReference>
<proteinExistence type="inferred from homology"/>
<dbReference type="Proteomes" id="UP000885750">
    <property type="component" value="Unassembled WGS sequence"/>
</dbReference>
<keyword evidence="9 16" id="KW-0406">Ion transport</keyword>
<dbReference type="InterPro" id="IPR002146">
    <property type="entry name" value="ATP_synth_b/b'su_bac/chlpt"/>
</dbReference>
<keyword evidence="10 16" id="KW-0472">Membrane</keyword>
<keyword evidence="5 16" id="KW-0138">CF(0)</keyword>
<comment type="similarity">
    <text evidence="1 16 17">Belongs to the ATPase B chain family.</text>
</comment>
<evidence type="ECO:0000256" key="12">
    <source>
        <dbReference type="ARBA" id="ARBA00025198"/>
    </source>
</evidence>
<dbReference type="Gene3D" id="1.20.5.620">
    <property type="entry name" value="F1F0 ATP synthase subunit B, membrane domain"/>
    <property type="match status" value="1"/>
</dbReference>
<evidence type="ECO:0000256" key="16">
    <source>
        <dbReference type="HAMAP-Rule" id="MF_01398"/>
    </source>
</evidence>
<organism evidence="18">
    <name type="scientific">Leucothrix mucor</name>
    <dbReference type="NCBI Taxonomy" id="45248"/>
    <lineage>
        <taxon>Bacteria</taxon>
        <taxon>Pseudomonadati</taxon>
        <taxon>Pseudomonadota</taxon>
        <taxon>Gammaproteobacteria</taxon>
        <taxon>Thiotrichales</taxon>
        <taxon>Thiotrichaceae</taxon>
        <taxon>Leucothrix</taxon>
    </lineage>
</organism>
<accession>A0A7V2WW94</accession>
<comment type="subunit">
    <text evidence="16">F-type ATPases have 2 components, F(1) - the catalytic core - and F(0) - the membrane proton channel. F(1) has five subunits: alpha(3), beta(3), gamma(1), delta(1), epsilon(1). F(0) has three main subunits: a(1), b(2) and c(10-14). The alpha and beta chains form an alternating ring which encloses part of the gamma chain. F(1) is attached to F(0) by a central stalk formed by the gamma and epsilon chains, while a peripheral stalk is formed by the delta and b chains.</text>
</comment>
<dbReference type="NCBIfam" id="NF004411">
    <property type="entry name" value="PRK05759.1-2"/>
    <property type="match status" value="1"/>
</dbReference>
<sequence length="156" mass="16727">MSITITLIAQVLAFTILIWLVNKHLWGPLSAVLEARQKKIADGLAASEKGLQEQEQAAIRAQEVVDEAKKKATDIIAQAQARSSQVIEESKGKATEEAGQIIAGAQAEIDQEINRAKDGLRKQVSDLAIAGASKIVGKEIDANAHKKALKDLIAQI</sequence>
<dbReference type="HAMAP" id="MF_01398">
    <property type="entry name" value="ATP_synth_b_bprime"/>
    <property type="match status" value="1"/>
</dbReference>
<dbReference type="GO" id="GO:0046961">
    <property type="term" value="F:proton-transporting ATPase activity, rotational mechanism"/>
    <property type="evidence" value="ECO:0007669"/>
    <property type="project" value="TreeGrafter"/>
</dbReference>
<dbReference type="EMBL" id="DRMS01000478">
    <property type="protein sequence ID" value="HFC93649.1"/>
    <property type="molecule type" value="Genomic_DNA"/>
</dbReference>
<dbReference type="GO" id="GO:0005886">
    <property type="term" value="C:plasma membrane"/>
    <property type="evidence" value="ECO:0007669"/>
    <property type="project" value="UniProtKB-SubCell"/>
</dbReference>
<dbReference type="NCBIfam" id="TIGR01144">
    <property type="entry name" value="ATP_synt_b"/>
    <property type="match status" value="1"/>
</dbReference>
<evidence type="ECO:0000256" key="15">
    <source>
        <dbReference type="ARBA" id="ARBA00037847"/>
    </source>
</evidence>
<protein>
    <recommendedName>
        <fullName evidence="16">ATP synthase subunit b</fullName>
    </recommendedName>
    <alternativeName>
        <fullName evidence="16">ATP synthase F(0) sector subunit b</fullName>
    </alternativeName>
    <alternativeName>
        <fullName evidence="16">ATPase subunit I</fullName>
    </alternativeName>
    <alternativeName>
        <fullName evidence="16">F-type ATPase subunit b</fullName>
        <shortName evidence="16">F-ATPase subunit b</shortName>
    </alternativeName>
</protein>
<evidence type="ECO:0000313" key="18">
    <source>
        <dbReference type="EMBL" id="HFC93649.1"/>
    </source>
</evidence>
<dbReference type="Pfam" id="PF00430">
    <property type="entry name" value="ATP-synt_B"/>
    <property type="match status" value="1"/>
</dbReference>
<evidence type="ECO:0000256" key="5">
    <source>
        <dbReference type="ARBA" id="ARBA00022547"/>
    </source>
</evidence>
<name>A0A7V2WW94_LEUMU</name>
<keyword evidence="8 16" id="KW-1133">Transmembrane helix</keyword>
<dbReference type="InterPro" id="IPR050059">
    <property type="entry name" value="ATP_synthase_B_chain"/>
</dbReference>
<comment type="function">
    <text evidence="12 16">F(1)F(0) ATP synthase produces ATP from ADP in the presence of a proton or sodium gradient. F-type ATPases consist of two structural domains, F(1) containing the extramembraneous catalytic core and F(0) containing the membrane proton channel, linked together by a central stalk and a peripheral stalk. During catalysis, ATP synthesis in the catalytic domain of F(1) is coupled via a rotary mechanism of the central stalk subunits to proton translocation.</text>
</comment>
<comment type="function">
    <text evidence="13">Component of the F(0) channel, it forms part of the peripheral stalk, linking F(1) to F(0). The b'-subunit is a diverged and duplicated form of b found in plants and photosynthetic bacteria.</text>
</comment>
<comment type="caution">
    <text evidence="18">The sequence shown here is derived from an EMBL/GenBank/DDBJ whole genome shotgun (WGS) entry which is preliminary data.</text>
</comment>
<gene>
    <name evidence="16" type="primary">atpF</name>
    <name evidence="18" type="ORF">ENJ51_12645</name>
</gene>
<dbReference type="InterPro" id="IPR028987">
    <property type="entry name" value="ATP_synth_B-like_membr_sf"/>
</dbReference>
<evidence type="ECO:0000256" key="11">
    <source>
        <dbReference type="ARBA" id="ARBA00023310"/>
    </source>
</evidence>
<dbReference type="CDD" id="cd06503">
    <property type="entry name" value="ATP-synt_Fo_b"/>
    <property type="match status" value="1"/>
</dbReference>
<evidence type="ECO:0000256" key="4">
    <source>
        <dbReference type="ARBA" id="ARBA00022519"/>
    </source>
</evidence>
<evidence type="ECO:0000256" key="6">
    <source>
        <dbReference type="ARBA" id="ARBA00022692"/>
    </source>
</evidence>
<dbReference type="FunFam" id="1.20.5.620:FF:000001">
    <property type="entry name" value="ATP synthase subunit b"/>
    <property type="match status" value="1"/>
</dbReference>
<evidence type="ECO:0000256" key="14">
    <source>
        <dbReference type="ARBA" id="ARBA00026054"/>
    </source>
</evidence>
<dbReference type="GO" id="GO:0045259">
    <property type="term" value="C:proton-transporting ATP synthase complex"/>
    <property type="evidence" value="ECO:0007669"/>
    <property type="project" value="UniProtKB-KW"/>
</dbReference>
<dbReference type="GO" id="GO:0012505">
    <property type="term" value="C:endomembrane system"/>
    <property type="evidence" value="ECO:0007669"/>
    <property type="project" value="UniProtKB-SubCell"/>
</dbReference>
<keyword evidence="3 16" id="KW-1003">Cell membrane</keyword>
<dbReference type="SUPFAM" id="SSF81573">
    <property type="entry name" value="F1F0 ATP synthase subunit B, membrane domain"/>
    <property type="match status" value="1"/>
</dbReference>
<evidence type="ECO:0000256" key="2">
    <source>
        <dbReference type="ARBA" id="ARBA00022448"/>
    </source>
</evidence>
<evidence type="ECO:0000256" key="13">
    <source>
        <dbReference type="ARBA" id="ARBA00025614"/>
    </source>
</evidence>
<dbReference type="PANTHER" id="PTHR33445">
    <property type="entry name" value="ATP SYNTHASE SUBUNIT B', CHLOROPLASTIC"/>
    <property type="match status" value="1"/>
</dbReference>
<evidence type="ECO:0000256" key="9">
    <source>
        <dbReference type="ARBA" id="ARBA00023065"/>
    </source>
</evidence>
<evidence type="ECO:0000256" key="8">
    <source>
        <dbReference type="ARBA" id="ARBA00022989"/>
    </source>
</evidence>
<keyword evidence="7 16" id="KW-0375">Hydrogen ion transport</keyword>
<keyword evidence="6 16" id="KW-0812">Transmembrane</keyword>
<keyword evidence="2 16" id="KW-0813">Transport</keyword>
<dbReference type="InterPro" id="IPR005864">
    <property type="entry name" value="ATP_synth_F0_bsu_bac"/>
</dbReference>
<evidence type="ECO:0000256" key="7">
    <source>
        <dbReference type="ARBA" id="ARBA00022781"/>
    </source>
</evidence>
<keyword evidence="4" id="KW-0997">Cell inner membrane</keyword>